<sequence>MKLNQNECTVEAATGGGFFAYYKDNLLCSAYGETPDEAFENLERVIDDFISDMYMVEEYV</sequence>
<protein>
    <recommendedName>
        <fullName evidence="3">Type II toxin-antitoxin system HicB family antitoxin</fullName>
    </recommendedName>
</protein>
<organism evidence="1 2">
    <name type="scientific">Candidatus Bacteroides avicola</name>
    <dbReference type="NCBI Taxonomy" id="2838468"/>
    <lineage>
        <taxon>Bacteria</taxon>
        <taxon>Pseudomonadati</taxon>
        <taxon>Bacteroidota</taxon>
        <taxon>Bacteroidia</taxon>
        <taxon>Bacteroidales</taxon>
        <taxon>Bacteroidaceae</taxon>
        <taxon>Bacteroides</taxon>
    </lineage>
</organism>
<reference evidence="1" key="2">
    <citation type="submission" date="2021-04" db="EMBL/GenBank/DDBJ databases">
        <authorList>
            <person name="Gilroy R."/>
        </authorList>
    </citation>
    <scope>NUCLEOTIDE SEQUENCE</scope>
    <source>
        <strain evidence="1">ChiHjej12B11-9795</strain>
    </source>
</reference>
<reference evidence="1" key="1">
    <citation type="journal article" date="2021" name="PeerJ">
        <title>Extensive microbial diversity within the chicken gut microbiome revealed by metagenomics and culture.</title>
        <authorList>
            <person name="Gilroy R."/>
            <person name="Ravi A."/>
            <person name="Getino M."/>
            <person name="Pursley I."/>
            <person name="Horton D.L."/>
            <person name="Alikhan N.F."/>
            <person name="Baker D."/>
            <person name="Gharbi K."/>
            <person name="Hall N."/>
            <person name="Watson M."/>
            <person name="Adriaenssens E.M."/>
            <person name="Foster-Nyarko E."/>
            <person name="Jarju S."/>
            <person name="Secka A."/>
            <person name="Antonio M."/>
            <person name="Oren A."/>
            <person name="Chaudhuri R.R."/>
            <person name="La Ragione R."/>
            <person name="Hildebrand F."/>
            <person name="Pallen M.J."/>
        </authorList>
    </citation>
    <scope>NUCLEOTIDE SEQUENCE</scope>
    <source>
        <strain evidence="1">ChiHjej12B11-9795</strain>
    </source>
</reference>
<evidence type="ECO:0000313" key="2">
    <source>
        <dbReference type="Proteomes" id="UP000823862"/>
    </source>
</evidence>
<dbReference type="InterPro" id="IPR035069">
    <property type="entry name" value="TTHA1013/TTHA0281-like"/>
</dbReference>
<evidence type="ECO:0008006" key="3">
    <source>
        <dbReference type="Google" id="ProtNLM"/>
    </source>
</evidence>
<name>A0A9D2HUH8_9BACE</name>
<dbReference type="Gene3D" id="3.30.160.250">
    <property type="match status" value="1"/>
</dbReference>
<accession>A0A9D2HUH8</accession>
<dbReference type="EMBL" id="DWZI01000027">
    <property type="protein sequence ID" value="HJA85524.1"/>
    <property type="molecule type" value="Genomic_DNA"/>
</dbReference>
<dbReference type="Proteomes" id="UP000823862">
    <property type="component" value="Unassembled WGS sequence"/>
</dbReference>
<comment type="caution">
    <text evidence="1">The sequence shown here is derived from an EMBL/GenBank/DDBJ whole genome shotgun (WGS) entry which is preliminary data.</text>
</comment>
<dbReference type="SUPFAM" id="SSF143100">
    <property type="entry name" value="TTHA1013/TTHA0281-like"/>
    <property type="match status" value="1"/>
</dbReference>
<gene>
    <name evidence="1" type="ORF">H9950_04930</name>
</gene>
<dbReference type="AlphaFoldDB" id="A0A9D2HUH8"/>
<proteinExistence type="predicted"/>
<evidence type="ECO:0000313" key="1">
    <source>
        <dbReference type="EMBL" id="HJA85524.1"/>
    </source>
</evidence>